<dbReference type="PANTHER" id="PTHR36832">
    <property type="entry name" value="SLR1174 PROTEIN-RELATED"/>
    <property type="match status" value="1"/>
</dbReference>
<reference evidence="2 3" key="1">
    <citation type="submission" date="2021-04" db="EMBL/GenBank/DDBJ databases">
        <authorList>
            <person name="Rakotoarivonina H."/>
        </authorList>
    </citation>
    <scope>NUCLEOTIDE SEQUENCE [LARGE SCALE GENOMIC DNA]</scope>
    <source>
        <strain evidence="2 3">XE</strain>
    </source>
</reference>
<dbReference type="Pfam" id="PF06182">
    <property type="entry name" value="ABC2_membrane_6"/>
    <property type="match status" value="1"/>
</dbReference>
<sequence>MTSMYLDLIRIRFLMMLAYRVNYYSGIVIYAVNIGAYFFFWHAIYGDQEAIRGFTLAQMTTYVAVTWMARAFYFNNLDREIANEVRDGSVAIQFIRPYNYLLVKLFQGFGEGLFRLLLFMTPGLVVVCLIFPIELPRDPAVWLLYAVMLVFSFIINAELNLLTGMGAFYIENVDGLLRMKRVFIDLFSGVLVPIALFPGWLAALSEWLPFQAIAYLPSAVFTGRSTGDEALAAIGLQAAWAVVLIIPIMLMWRAARKRLFVQGG</sequence>
<accession>A0ABN7RN90</accession>
<dbReference type="EMBL" id="CAJRAY010000024">
    <property type="protein sequence ID" value="CAG5081667.1"/>
    <property type="molecule type" value="Genomic_DNA"/>
</dbReference>
<keyword evidence="1" id="KW-0472">Membrane</keyword>
<dbReference type="Proteomes" id="UP000681526">
    <property type="component" value="Unassembled WGS sequence"/>
</dbReference>
<evidence type="ECO:0000256" key="1">
    <source>
        <dbReference type="SAM" id="Phobius"/>
    </source>
</evidence>
<evidence type="ECO:0000313" key="2">
    <source>
        <dbReference type="EMBL" id="CAG5081667.1"/>
    </source>
</evidence>
<feature type="transmembrane region" description="Helical" evidence="1">
    <location>
        <begin position="50"/>
        <end position="69"/>
    </location>
</feature>
<comment type="caution">
    <text evidence="2">The sequence shown here is derived from an EMBL/GenBank/DDBJ whole genome shotgun (WGS) entry which is preliminary data.</text>
</comment>
<keyword evidence="1" id="KW-0812">Transmembrane</keyword>
<feature type="transmembrane region" description="Helical" evidence="1">
    <location>
        <begin position="182"/>
        <end position="201"/>
    </location>
</feature>
<organism evidence="2 3">
    <name type="scientific">Thermobacillus xylanilyticus</name>
    <dbReference type="NCBI Taxonomy" id="76633"/>
    <lineage>
        <taxon>Bacteria</taxon>
        <taxon>Bacillati</taxon>
        <taxon>Bacillota</taxon>
        <taxon>Bacilli</taxon>
        <taxon>Bacillales</taxon>
        <taxon>Paenibacillaceae</taxon>
        <taxon>Thermobacillus</taxon>
    </lineage>
</organism>
<feature type="transmembrane region" description="Helical" evidence="1">
    <location>
        <begin position="113"/>
        <end position="133"/>
    </location>
</feature>
<dbReference type="PANTHER" id="PTHR36832:SF1">
    <property type="entry name" value="SLR1174 PROTEIN"/>
    <property type="match status" value="1"/>
</dbReference>
<keyword evidence="3" id="KW-1185">Reference proteome</keyword>
<evidence type="ECO:0000313" key="3">
    <source>
        <dbReference type="Proteomes" id="UP000681526"/>
    </source>
</evidence>
<protein>
    <submittedName>
        <fullName evidence="2">Uncharacterized ABC transporter, permease protein</fullName>
    </submittedName>
</protein>
<feature type="transmembrane region" description="Helical" evidence="1">
    <location>
        <begin position="21"/>
        <end position="44"/>
    </location>
</feature>
<feature type="transmembrane region" description="Helical" evidence="1">
    <location>
        <begin position="145"/>
        <end position="170"/>
    </location>
</feature>
<name>A0ABN7RN90_THEXY</name>
<dbReference type="InterPro" id="IPR010390">
    <property type="entry name" value="ABC-2_transporter-like"/>
</dbReference>
<dbReference type="RefSeq" id="WP_213483754.1">
    <property type="nucleotide sequence ID" value="NZ_CAJRAY010000024.1"/>
</dbReference>
<keyword evidence="1" id="KW-1133">Transmembrane helix</keyword>
<feature type="transmembrane region" description="Helical" evidence="1">
    <location>
        <begin position="230"/>
        <end position="252"/>
    </location>
</feature>
<proteinExistence type="predicted"/>
<gene>
    <name evidence="2" type="primary">txxe 1196</name>
    <name evidence="2" type="ORF">TXXE_05300</name>
</gene>